<evidence type="ECO:0000256" key="2">
    <source>
        <dbReference type="ARBA" id="ARBA00023125"/>
    </source>
</evidence>
<dbReference type="GO" id="GO:0043200">
    <property type="term" value="P:response to amino acid"/>
    <property type="evidence" value="ECO:0007669"/>
    <property type="project" value="TreeGrafter"/>
</dbReference>
<dbReference type="InterPro" id="IPR019887">
    <property type="entry name" value="Tscrpt_reg_AsnC/Lrp_C"/>
</dbReference>
<proteinExistence type="predicted"/>
<gene>
    <name evidence="5" type="ORF">D7V93_25055</name>
</gene>
<dbReference type="GO" id="GO:0043565">
    <property type="term" value="F:sequence-specific DNA binding"/>
    <property type="evidence" value="ECO:0007669"/>
    <property type="project" value="InterPro"/>
</dbReference>
<dbReference type="Pfam" id="PF13404">
    <property type="entry name" value="HTH_AsnC-type"/>
    <property type="match status" value="1"/>
</dbReference>
<keyword evidence="6" id="KW-1185">Reference proteome</keyword>
<dbReference type="CDD" id="cd00090">
    <property type="entry name" value="HTH_ARSR"/>
    <property type="match status" value="1"/>
</dbReference>
<dbReference type="GO" id="GO:0005829">
    <property type="term" value="C:cytosol"/>
    <property type="evidence" value="ECO:0007669"/>
    <property type="project" value="TreeGrafter"/>
</dbReference>
<evidence type="ECO:0000256" key="1">
    <source>
        <dbReference type="ARBA" id="ARBA00023015"/>
    </source>
</evidence>
<evidence type="ECO:0000259" key="4">
    <source>
        <dbReference type="PROSITE" id="PS50956"/>
    </source>
</evidence>
<dbReference type="Pfam" id="PF01037">
    <property type="entry name" value="AsnC_trans_reg"/>
    <property type="match status" value="1"/>
</dbReference>
<comment type="caution">
    <text evidence="5">The sequence shown here is derived from an EMBL/GenBank/DDBJ whole genome shotgun (WGS) entry which is preliminary data.</text>
</comment>
<dbReference type="Proteomes" id="UP000272888">
    <property type="component" value="Unassembled WGS sequence"/>
</dbReference>
<dbReference type="Gene3D" id="3.30.70.920">
    <property type="match status" value="1"/>
</dbReference>
<evidence type="ECO:0000313" key="6">
    <source>
        <dbReference type="Proteomes" id="UP000272888"/>
    </source>
</evidence>
<sequence>MALDELDGRILALLEANGRESATKLAAKVGLSRSAVQERVARLERDGIIQGYTVRLGASARPPGVEAYLTVKLSGPVCPRVAPQLRDLPEVLRIESLAGEVDMLIRVRAPDLGALSELRERVARIPEVRAVTTAPVLTVHLDRG</sequence>
<feature type="domain" description="HTH asnC-type" evidence="4">
    <location>
        <begin position="3"/>
        <end position="66"/>
    </location>
</feature>
<dbReference type="GO" id="GO:0006355">
    <property type="term" value="P:regulation of DNA-templated transcription"/>
    <property type="evidence" value="ECO:0007669"/>
    <property type="project" value="UniProtKB-ARBA"/>
</dbReference>
<reference evidence="6" key="1">
    <citation type="submission" date="2018-09" db="EMBL/GenBank/DDBJ databases">
        <authorList>
            <person name="Livingstone P.G."/>
            <person name="Whitworth D.E."/>
        </authorList>
    </citation>
    <scope>NUCLEOTIDE SEQUENCE [LARGE SCALE GENOMIC DNA]</scope>
    <source>
        <strain evidence="6">CA051B</strain>
    </source>
</reference>
<dbReference type="InterPro" id="IPR036390">
    <property type="entry name" value="WH_DNA-bd_sf"/>
</dbReference>
<dbReference type="PRINTS" id="PR00033">
    <property type="entry name" value="HTHASNC"/>
</dbReference>
<dbReference type="InterPro" id="IPR036388">
    <property type="entry name" value="WH-like_DNA-bd_sf"/>
</dbReference>
<dbReference type="InterPro" id="IPR011008">
    <property type="entry name" value="Dimeric_a/b-barrel"/>
</dbReference>
<dbReference type="RefSeq" id="WP_120645798.1">
    <property type="nucleotide sequence ID" value="NZ_RAWB01000290.1"/>
</dbReference>
<keyword evidence="1" id="KW-0805">Transcription regulation</keyword>
<dbReference type="PANTHER" id="PTHR30154">
    <property type="entry name" value="LEUCINE-RESPONSIVE REGULATORY PROTEIN"/>
    <property type="match status" value="1"/>
</dbReference>
<dbReference type="SUPFAM" id="SSF54909">
    <property type="entry name" value="Dimeric alpha+beta barrel"/>
    <property type="match status" value="1"/>
</dbReference>
<keyword evidence="3" id="KW-0804">Transcription</keyword>
<name>A0A3A8PE72_9BACT</name>
<dbReference type="InterPro" id="IPR019888">
    <property type="entry name" value="Tscrpt_reg_AsnC-like"/>
</dbReference>
<dbReference type="EMBL" id="RAWB01000290">
    <property type="protein sequence ID" value="RKH54687.1"/>
    <property type="molecule type" value="Genomic_DNA"/>
</dbReference>
<dbReference type="AlphaFoldDB" id="A0A3A8PE72"/>
<organism evidence="5 6">
    <name type="scientific">Corallococcus llansteffanensis</name>
    <dbReference type="NCBI Taxonomy" id="2316731"/>
    <lineage>
        <taxon>Bacteria</taxon>
        <taxon>Pseudomonadati</taxon>
        <taxon>Myxococcota</taxon>
        <taxon>Myxococcia</taxon>
        <taxon>Myxococcales</taxon>
        <taxon>Cystobacterineae</taxon>
        <taxon>Myxococcaceae</taxon>
        <taxon>Corallococcus</taxon>
    </lineage>
</organism>
<dbReference type="PANTHER" id="PTHR30154:SF34">
    <property type="entry name" value="TRANSCRIPTIONAL REGULATOR AZLB"/>
    <property type="match status" value="1"/>
</dbReference>
<keyword evidence="2" id="KW-0238">DNA-binding</keyword>
<accession>A0A3A8PE72</accession>
<dbReference type="SUPFAM" id="SSF46785">
    <property type="entry name" value="Winged helix' DNA-binding domain"/>
    <property type="match status" value="1"/>
</dbReference>
<protein>
    <submittedName>
        <fullName evidence="5">Lrp/AsnC family transcriptional regulator</fullName>
    </submittedName>
</protein>
<dbReference type="Gene3D" id="1.10.10.10">
    <property type="entry name" value="Winged helix-like DNA-binding domain superfamily/Winged helix DNA-binding domain"/>
    <property type="match status" value="1"/>
</dbReference>
<evidence type="ECO:0000313" key="5">
    <source>
        <dbReference type="EMBL" id="RKH54687.1"/>
    </source>
</evidence>
<dbReference type="PROSITE" id="PS50956">
    <property type="entry name" value="HTH_ASNC_2"/>
    <property type="match status" value="1"/>
</dbReference>
<evidence type="ECO:0000256" key="3">
    <source>
        <dbReference type="ARBA" id="ARBA00023163"/>
    </source>
</evidence>
<dbReference type="InterPro" id="IPR011991">
    <property type="entry name" value="ArsR-like_HTH"/>
</dbReference>
<dbReference type="InterPro" id="IPR000485">
    <property type="entry name" value="AsnC-type_HTH_dom"/>
</dbReference>
<dbReference type="SMART" id="SM00344">
    <property type="entry name" value="HTH_ASNC"/>
    <property type="match status" value="1"/>
</dbReference>